<organism evidence="3 4">
    <name type="scientific">Streptomyces olivaceus</name>
    <dbReference type="NCBI Taxonomy" id="47716"/>
    <lineage>
        <taxon>Bacteria</taxon>
        <taxon>Bacillati</taxon>
        <taxon>Actinomycetota</taxon>
        <taxon>Actinomycetes</taxon>
        <taxon>Kitasatosporales</taxon>
        <taxon>Streptomycetaceae</taxon>
        <taxon>Streptomyces</taxon>
    </lineage>
</organism>
<feature type="transmembrane region" description="Helical" evidence="1">
    <location>
        <begin position="106"/>
        <end position="126"/>
    </location>
</feature>
<keyword evidence="1" id="KW-1133">Transmembrane helix</keyword>
<keyword evidence="4" id="KW-1185">Reference proteome</keyword>
<feature type="transmembrane region" description="Helical" evidence="1">
    <location>
        <begin position="244"/>
        <end position="260"/>
    </location>
</feature>
<feature type="transmembrane region" description="Helical" evidence="1">
    <location>
        <begin position="205"/>
        <end position="224"/>
    </location>
</feature>
<feature type="domain" description="Acyltransferase 3" evidence="2">
    <location>
        <begin position="24"/>
        <end position="388"/>
    </location>
</feature>
<reference evidence="3 4" key="1">
    <citation type="submission" date="2021-06" db="EMBL/GenBank/DDBJ databases">
        <title>Ecological speciation of a Streptomyces species isolated from different habitats and geographic origins.</title>
        <authorList>
            <person name="Wang J."/>
        </authorList>
    </citation>
    <scope>NUCLEOTIDE SEQUENCE [LARGE SCALE GENOMIC DNA]</scope>
    <source>
        <strain evidence="3 4">FXJ8.012</strain>
    </source>
</reference>
<dbReference type="GO" id="GO:0016746">
    <property type="term" value="F:acyltransferase activity"/>
    <property type="evidence" value="ECO:0007669"/>
    <property type="project" value="UniProtKB-KW"/>
</dbReference>
<keyword evidence="1" id="KW-0812">Transmembrane</keyword>
<comment type="caution">
    <text evidence="3">The sequence shown here is derived from an EMBL/GenBank/DDBJ whole genome shotgun (WGS) entry which is preliminary data.</text>
</comment>
<dbReference type="InterPro" id="IPR002656">
    <property type="entry name" value="Acyl_transf_3_dom"/>
</dbReference>
<feature type="transmembrane region" description="Helical" evidence="1">
    <location>
        <begin position="345"/>
        <end position="363"/>
    </location>
</feature>
<keyword evidence="3" id="KW-0012">Acyltransferase</keyword>
<feature type="transmembrane region" description="Helical" evidence="1">
    <location>
        <begin position="63"/>
        <end position="86"/>
    </location>
</feature>
<dbReference type="EMBL" id="JAHSTP010000003">
    <property type="protein sequence ID" value="MBZ6151693.1"/>
    <property type="molecule type" value="Genomic_DNA"/>
</dbReference>
<dbReference type="RefSeq" id="WP_224309368.1">
    <property type="nucleotide sequence ID" value="NZ_JAHSST010000003.1"/>
</dbReference>
<keyword evidence="3" id="KW-0808">Transferase</keyword>
<protein>
    <submittedName>
        <fullName evidence="3">Acyltransferase</fullName>
    </submittedName>
</protein>
<accession>A0ABS7W2I4</accession>
<evidence type="ECO:0000259" key="2">
    <source>
        <dbReference type="Pfam" id="PF01757"/>
    </source>
</evidence>
<dbReference type="PANTHER" id="PTHR36927:SF4">
    <property type="entry name" value="BLR5718 PROTEIN"/>
    <property type="match status" value="1"/>
</dbReference>
<feature type="transmembrane region" description="Helical" evidence="1">
    <location>
        <begin position="165"/>
        <end position="184"/>
    </location>
</feature>
<gene>
    <name evidence="3" type="ORF">KVH32_10975</name>
</gene>
<evidence type="ECO:0000313" key="3">
    <source>
        <dbReference type="EMBL" id="MBZ6151693.1"/>
    </source>
</evidence>
<feature type="transmembrane region" description="Helical" evidence="1">
    <location>
        <begin position="272"/>
        <end position="292"/>
    </location>
</feature>
<name>A0ABS7W2I4_STROV</name>
<evidence type="ECO:0000313" key="4">
    <source>
        <dbReference type="Proteomes" id="UP000758701"/>
    </source>
</evidence>
<dbReference type="Pfam" id="PF01757">
    <property type="entry name" value="Acyl_transf_3"/>
    <property type="match status" value="1"/>
</dbReference>
<feature type="transmembrane region" description="Helical" evidence="1">
    <location>
        <begin position="369"/>
        <end position="391"/>
    </location>
</feature>
<sequence>MYTSHTPPATPPSSSGPPGGRRLDWLDNLRVALTVLVVLHHAAQPYGPADWWYVEGEPRSGALATLSAVDGAFFMSLFFFVSAVLVPASYERRGARRFLTGRLVRLGIPVVVGALTIVPGLMYAYYVHYRGYPPLSFPRYFTDVYLGLGDRPAGWSGPSWPDLQFGHLWFIQNLLACTVVYVVLRRLGGLLRPRARRRLPPPGPLALAALTVLVAGATFLVRLRYPLDEWVPVLDFLQVEPARVPQYLVFFTAGLLASRHDWLDRFDARVGWAWLAGGVVGAAVLFAVGADAECFGPGGANGPAALWAAYESALCVALCVGLLTLFRAVAAGGTRWSRELAADSYGVYIVHLPLVVAVQYALADRSTSAAGLWLAVSVLAVPAAFLLAAGVRRLPGARRVL</sequence>
<keyword evidence="1" id="KW-0472">Membrane</keyword>
<dbReference type="PANTHER" id="PTHR36927">
    <property type="entry name" value="BLR4337 PROTEIN"/>
    <property type="match status" value="1"/>
</dbReference>
<feature type="transmembrane region" description="Helical" evidence="1">
    <location>
        <begin position="304"/>
        <end position="325"/>
    </location>
</feature>
<dbReference type="InterPro" id="IPR050623">
    <property type="entry name" value="Glucan_succinyl_AcylTrfase"/>
</dbReference>
<evidence type="ECO:0000256" key="1">
    <source>
        <dbReference type="SAM" id="Phobius"/>
    </source>
</evidence>
<proteinExistence type="predicted"/>
<dbReference type="Proteomes" id="UP000758701">
    <property type="component" value="Unassembled WGS sequence"/>
</dbReference>